<dbReference type="GO" id="GO:0005506">
    <property type="term" value="F:iron ion binding"/>
    <property type="evidence" value="ECO:0007669"/>
    <property type="project" value="InterPro"/>
</dbReference>
<dbReference type="OrthoDB" id="2789670at2759"/>
<evidence type="ECO:0000313" key="4">
    <source>
        <dbReference type="Ensembl" id="ENSLLEP00000048913.1"/>
    </source>
</evidence>
<proteinExistence type="inferred from homology"/>
<reference evidence="4" key="2">
    <citation type="submission" date="2025-09" db="UniProtKB">
        <authorList>
            <consortium name="Ensembl"/>
        </authorList>
    </citation>
    <scope>IDENTIFICATION</scope>
</reference>
<dbReference type="GO" id="GO:0006805">
    <property type="term" value="P:xenobiotic metabolic process"/>
    <property type="evidence" value="ECO:0007669"/>
    <property type="project" value="TreeGrafter"/>
</dbReference>
<dbReference type="Pfam" id="PF00067">
    <property type="entry name" value="p450"/>
    <property type="match status" value="1"/>
</dbReference>
<dbReference type="GO" id="GO:0006082">
    <property type="term" value="P:organic acid metabolic process"/>
    <property type="evidence" value="ECO:0007669"/>
    <property type="project" value="TreeGrafter"/>
</dbReference>
<protein>
    <recommendedName>
        <fullName evidence="6">Cytochrome P450</fullName>
    </recommendedName>
</protein>
<dbReference type="GO" id="GO:0020037">
    <property type="term" value="F:heme binding"/>
    <property type="evidence" value="ECO:0007669"/>
    <property type="project" value="InterPro"/>
</dbReference>
<dbReference type="InterPro" id="IPR001128">
    <property type="entry name" value="Cyt_P450"/>
</dbReference>
<comment type="similarity">
    <text evidence="1">Belongs to the cytochrome P450 family.</text>
</comment>
<evidence type="ECO:0000256" key="3">
    <source>
        <dbReference type="ARBA" id="ARBA00023004"/>
    </source>
</evidence>
<dbReference type="AlphaFoldDB" id="A0A8C5WMK3"/>
<dbReference type="PANTHER" id="PTHR24300:SF153">
    <property type="entry name" value="CYTOCHROME P450 2G1-LIKE-RELATED"/>
    <property type="match status" value="1"/>
</dbReference>
<dbReference type="InterPro" id="IPR050182">
    <property type="entry name" value="Cytochrome_P450_fam2"/>
</dbReference>
<keyword evidence="5" id="KW-1185">Reference proteome</keyword>
<dbReference type="GO" id="GO:0005737">
    <property type="term" value="C:cytoplasm"/>
    <property type="evidence" value="ECO:0007669"/>
    <property type="project" value="TreeGrafter"/>
</dbReference>
<evidence type="ECO:0000256" key="1">
    <source>
        <dbReference type="ARBA" id="ARBA00010617"/>
    </source>
</evidence>
<reference evidence="4" key="1">
    <citation type="submission" date="2025-08" db="UniProtKB">
        <authorList>
            <consortium name="Ensembl"/>
        </authorList>
    </citation>
    <scope>IDENTIFICATION</scope>
</reference>
<evidence type="ECO:0008006" key="6">
    <source>
        <dbReference type="Google" id="ProtNLM"/>
    </source>
</evidence>
<dbReference type="GeneTree" id="ENSGT01120000273554"/>
<sequence length="48" mass="5702">MEDRSKMPYTDAVIHEMQRFIDVIPMSLPHAVTKDMTFRDTISPRYET</sequence>
<dbReference type="GO" id="GO:0016712">
    <property type="term" value="F:oxidoreductase activity, acting on paired donors, with incorporation or reduction of molecular oxygen, reduced flavin or flavoprotein as one donor, and incorporation of one atom of oxygen"/>
    <property type="evidence" value="ECO:0007669"/>
    <property type="project" value="TreeGrafter"/>
</dbReference>
<name>A0A8C5WMK3_9ANUR</name>
<evidence type="ECO:0000256" key="2">
    <source>
        <dbReference type="ARBA" id="ARBA00022723"/>
    </source>
</evidence>
<dbReference type="Gene3D" id="1.10.630.10">
    <property type="entry name" value="Cytochrome P450"/>
    <property type="match status" value="1"/>
</dbReference>
<keyword evidence="3" id="KW-0408">Iron</keyword>
<dbReference type="Proteomes" id="UP000694569">
    <property type="component" value="Unplaced"/>
</dbReference>
<accession>A0A8C5WMK3</accession>
<dbReference type="PANTHER" id="PTHR24300">
    <property type="entry name" value="CYTOCHROME P450 508A4-RELATED"/>
    <property type="match status" value="1"/>
</dbReference>
<evidence type="ECO:0000313" key="5">
    <source>
        <dbReference type="Proteomes" id="UP000694569"/>
    </source>
</evidence>
<keyword evidence="2" id="KW-0479">Metal-binding</keyword>
<dbReference type="InterPro" id="IPR036396">
    <property type="entry name" value="Cyt_P450_sf"/>
</dbReference>
<dbReference type="Ensembl" id="ENSLLET00000050824.1">
    <property type="protein sequence ID" value="ENSLLEP00000048913.1"/>
    <property type="gene ID" value="ENSLLEG00000030790.1"/>
</dbReference>
<dbReference type="SUPFAM" id="SSF48264">
    <property type="entry name" value="Cytochrome P450"/>
    <property type="match status" value="1"/>
</dbReference>
<organism evidence="4 5">
    <name type="scientific">Leptobrachium leishanense</name>
    <name type="common">Leishan spiny toad</name>
    <dbReference type="NCBI Taxonomy" id="445787"/>
    <lineage>
        <taxon>Eukaryota</taxon>
        <taxon>Metazoa</taxon>
        <taxon>Chordata</taxon>
        <taxon>Craniata</taxon>
        <taxon>Vertebrata</taxon>
        <taxon>Euteleostomi</taxon>
        <taxon>Amphibia</taxon>
        <taxon>Batrachia</taxon>
        <taxon>Anura</taxon>
        <taxon>Pelobatoidea</taxon>
        <taxon>Megophryidae</taxon>
        <taxon>Leptobrachium</taxon>
    </lineage>
</organism>